<dbReference type="EMBL" id="JAKNSF020000054">
    <property type="protein sequence ID" value="KAK7724759.1"/>
    <property type="molecule type" value="Genomic_DNA"/>
</dbReference>
<sequence>MASYRYKPLPKIPGEKSIRLATIYPGVGDDDVLVDLHIESFTMHSPPRYEALSYVWGSTEPPELVWVGGPGRATLQVTTNLRTALQHLRYPDQERVMWVDALCINQSDDVEKGAEVARMGELFACAAHVVVWLGPEADGSDMAMERLEYIGSQVDVDWGGMHRITPAARLEPVDGSIADPNSNLPMDAEQSAAVVSLLNRGWFDRLWIRQEILVAEDKAFVCCGPHQMPWSVFRKALRLFYSRRSEPYNVVYLLQKRMKPLVGSLPDHIGFGMIEGTAKLEWSRRFMDLRSGELFHEDPRLENLGVDLDEFRARLAEDPEAMLILPPEVLRKRIADLQYIDLI</sequence>
<dbReference type="Pfam" id="PF06985">
    <property type="entry name" value="HET"/>
    <property type="match status" value="1"/>
</dbReference>
<organism evidence="2 3">
    <name type="scientific">Diaporthe eres</name>
    <name type="common">Phomopsis oblonga</name>
    <dbReference type="NCBI Taxonomy" id="83184"/>
    <lineage>
        <taxon>Eukaryota</taxon>
        <taxon>Fungi</taxon>
        <taxon>Dikarya</taxon>
        <taxon>Ascomycota</taxon>
        <taxon>Pezizomycotina</taxon>
        <taxon>Sordariomycetes</taxon>
        <taxon>Sordariomycetidae</taxon>
        <taxon>Diaporthales</taxon>
        <taxon>Diaporthaceae</taxon>
        <taxon>Diaporthe</taxon>
        <taxon>Diaporthe eres species complex</taxon>
    </lineage>
</organism>
<gene>
    <name evidence="2" type="ORF">SLS63_008453</name>
</gene>
<dbReference type="Proteomes" id="UP001430848">
    <property type="component" value="Unassembled WGS sequence"/>
</dbReference>
<proteinExistence type="predicted"/>
<reference evidence="2 3" key="1">
    <citation type="submission" date="2024-02" db="EMBL/GenBank/DDBJ databases">
        <title>De novo assembly and annotation of 12 fungi associated with fruit tree decline syndrome in Ontario, Canada.</title>
        <authorList>
            <person name="Sulman M."/>
            <person name="Ellouze W."/>
            <person name="Ilyukhin E."/>
        </authorList>
    </citation>
    <scope>NUCLEOTIDE SEQUENCE [LARGE SCALE GENOMIC DNA]</scope>
    <source>
        <strain evidence="2 3">M169</strain>
    </source>
</reference>
<evidence type="ECO:0000313" key="2">
    <source>
        <dbReference type="EMBL" id="KAK7724759.1"/>
    </source>
</evidence>
<dbReference type="InterPro" id="IPR052895">
    <property type="entry name" value="HetReg/Transcr_Mod"/>
</dbReference>
<accession>A0ABR1P2I3</accession>
<dbReference type="PANTHER" id="PTHR24148">
    <property type="entry name" value="ANKYRIN REPEAT DOMAIN-CONTAINING PROTEIN 39 HOMOLOG-RELATED"/>
    <property type="match status" value="1"/>
</dbReference>
<dbReference type="InterPro" id="IPR010730">
    <property type="entry name" value="HET"/>
</dbReference>
<evidence type="ECO:0000259" key="1">
    <source>
        <dbReference type="Pfam" id="PF06985"/>
    </source>
</evidence>
<evidence type="ECO:0000313" key="3">
    <source>
        <dbReference type="Proteomes" id="UP001430848"/>
    </source>
</evidence>
<dbReference type="PANTHER" id="PTHR24148:SF64">
    <property type="entry name" value="HETEROKARYON INCOMPATIBILITY DOMAIN-CONTAINING PROTEIN"/>
    <property type="match status" value="1"/>
</dbReference>
<keyword evidence="3" id="KW-1185">Reference proteome</keyword>
<name>A0ABR1P2I3_DIAER</name>
<feature type="domain" description="Heterokaryon incompatibility" evidence="1">
    <location>
        <begin position="49"/>
        <end position="211"/>
    </location>
</feature>
<comment type="caution">
    <text evidence="2">The sequence shown here is derived from an EMBL/GenBank/DDBJ whole genome shotgun (WGS) entry which is preliminary data.</text>
</comment>
<protein>
    <recommendedName>
        <fullName evidence="1">Heterokaryon incompatibility domain-containing protein</fullName>
    </recommendedName>
</protein>